<proteinExistence type="predicted"/>
<dbReference type="EMBL" id="CAJNNW010016385">
    <property type="protein sequence ID" value="CAE8658995.1"/>
    <property type="molecule type" value="Genomic_DNA"/>
</dbReference>
<comment type="caution">
    <text evidence="4">The sequence shown here is derived from an EMBL/GenBank/DDBJ whole genome shotgun (WGS) entry which is preliminary data.</text>
</comment>
<dbReference type="Pfam" id="PF14214">
    <property type="entry name" value="Helitron_like_N"/>
    <property type="match status" value="1"/>
</dbReference>
<sequence>QPHFRSATWTVEQVENIWDAFEYQFHSRVLSDGDKVFIRRSFMRTRWKWLVPGSSFLPSVILTENLLSEPDIRTETAVLSYARASWTSLKTDGLVEIYYLEQSYMVPMRCTVMFYGAQALWQELLSLPDYVNGVWSQSVFADVWAAFLHHISAQDTEAFADVRRPFGHKRLQVRIPWKRYLRCHLALDVLWQRGPSLANLQRRLLTLPTDLLQTTLTDSMLVVCPGPMSASLNCDNRAALEPVSYASDNVSPLLPSQPPTGTKAFWCQLCDFQCTEAAVFQTHKEFHIAAPADKIDALYRRAVLTAQSEAWPAAISPQILRHVAAKTVSRDNALIAAPEPACSVCALRTSVADMRGLHVAAKENNFERIHSLLSARNYHARHHSPDAAMPPHYQGLPWDTLRATAVPAPVHCFSPESSLLQILRETDDAWLLHLQAGPAEAAYHDCLAATSSVCLPCCLECHRSLTGKHPRMPRLALANGNWAGPMPPELADLTEAEQLFCARGFTVRKMKLLKASGAPDHRQKALVGGTIAFPQEGAQLLNILPRRVSDVVEMITVYFTGIDKVVLGRRNEFIIRRSKVSAALTWLQKHNPYYAAVVIDSTLLEELPDGTVPDALLEAAVLTQNDIRRASGLADASTSGTLSESETPPFHAAVVDNEGESFDPVRLWQAALTAADTVLTHTISPAANPSAAAEAAEQAHKAIRALRALNTPAAQGILQQDAEHSIPTANTTGNQLRALVPHGTQALDSYHPAFWSLCFPCLFPYSTFVDGMQRMAWLRDDDWARATLLRADRKGFGAWCLHTDFIAVLFSVVHRRRLLRAIRARVRSPAWERSVAQFQNLSHTDFEAVYHAVGAKGALQAALRSRDVSEAMKNMLRTLQLVQGTVPCTDGARTMMRNKMVSMHFWSGFPVAFLTLSPADTHHPFTLRFSNELGQSMSFDMPSLDASLLSKLRNISLHKIVASDPVAATRAFRTHVLSLFENLLGCTVNPDQLDTDGIAATGEPGLLGPVLAAFGVVEPQMRGSLHIHILLYLLGFYSPQALLERFRGQWHELQTRLWSWVQSVMFTSVEAVPDYLQVPCGESLQHVRPLPYTDNHLQMLGPRSGPHVKRSQTAWRTAGPPDNIIKATPPWFQPFIAISPTAPDFLPWGCAYMSRSSDDLDAESWCRMLLYDFRQSALHCALHECRPATCHKGFLGKIGFCRLGFWHWEDMSTPESPKCNHDINILLRLPSQRLGGQPPMGNKNCKKTLRRQAEAMIQLLHSIEPLCTSVAEEQEPTDAGDVQDELSDQDDPEQPGEPDQSMNGVLPRTRLIVAMQHLDYEHRGPVLAEWSWYFYIAGVCKVKLRNYSEGDQVFPFSDAHPEARFLAQRVLHSTPWRVPLLLGPAVPADATSDSSDDDDLPPDDFDVPASSTEDPAGSSHRAQALFTPDADYLRLNARSELKDGLPTMPNTDPYLETVMRMHDRYREPVYVAGQMRNTEWRLPTTCDRRKLARNASDWTCILEAGIAINDTEPSEGSCSTHVRDVLCAPVAGQYEVSPTSVWQRALRNIANGDLEAAGDFMQLPPVKAASLAADPVQPKDLDLTARTAWESDHEEAISGRKLWKNIDRCILLDYSHRCAGALCTLLYEMTKHGKLSQDSWAALQNRVLTHPSAQETRQAYRQAPFACQDCPVGVLRHSVRASFTYERAVGFARASQQRLLVAVASDRCTGQSANFQLQSAVYKDLASVHNLSTTAHLPNCLFLWRGVRLTLEEKMCVELGVVRGCAAVVLDILPDEREPLYDQGAHLEPFLFRYVPEALIMEVPGATWLKEPELGPGRFYLGRAKRNWKYNVSITMACHFLDAATTKKPVTINRVQLPVTNMFALTVYALQGQTLPAIIVDVARPPGMSRDEHWISLLVLLSRVRQIEDVVILRLPEKKCFEGGPPEFLTSEYARLMCLEQETLLMLDKQLAAVQLHDIRAQVTQPLLNEMRNTVETRKRQDIQSSSLPKRRRAT</sequence>
<dbReference type="InterPro" id="IPR025476">
    <property type="entry name" value="Helitron_helicase-like"/>
</dbReference>
<feature type="region of interest" description="Disordered" evidence="1">
    <location>
        <begin position="1974"/>
        <end position="1995"/>
    </location>
</feature>
<feature type="domain" description="DUF6570" evidence="3">
    <location>
        <begin position="470"/>
        <end position="604"/>
    </location>
</feature>
<feature type="compositionally biased region" description="Acidic residues" evidence="1">
    <location>
        <begin position="1272"/>
        <end position="1296"/>
    </location>
</feature>
<reference evidence="4" key="1">
    <citation type="submission" date="2021-02" db="EMBL/GenBank/DDBJ databases">
        <authorList>
            <person name="Dougan E. K."/>
            <person name="Rhodes N."/>
            <person name="Thang M."/>
            <person name="Chan C."/>
        </authorList>
    </citation>
    <scope>NUCLEOTIDE SEQUENCE</scope>
</reference>
<evidence type="ECO:0000259" key="3">
    <source>
        <dbReference type="Pfam" id="PF20209"/>
    </source>
</evidence>
<organism evidence="4 5">
    <name type="scientific">Polarella glacialis</name>
    <name type="common">Dinoflagellate</name>
    <dbReference type="NCBI Taxonomy" id="89957"/>
    <lineage>
        <taxon>Eukaryota</taxon>
        <taxon>Sar</taxon>
        <taxon>Alveolata</taxon>
        <taxon>Dinophyceae</taxon>
        <taxon>Suessiales</taxon>
        <taxon>Suessiaceae</taxon>
        <taxon>Polarella</taxon>
    </lineage>
</organism>
<gene>
    <name evidence="4" type="ORF">PGLA2088_LOCUS13646</name>
</gene>
<dbReference type="InterPro" id="IPR046700">
    <property type="entry name" value="DUF6570"/>
</dbReference>
<feature type="compositionally biased region" description="Acidic residues" evidence="1">
    <location>
        <begin position="1394"/>
        <end position="1406"/>
    </location>
</feature>
<evidence type="ECO:0008006" key="6">
    <source>
        <dbReference type="Google" id="ProtNLM"/>
    </source>
</evidence>
<protein>
    <recommendedName>
        <fullName evidence="6">ATP-dependent DNA helicase</fullName>
    </recommendedName>
</protein>
<dbReference type="Proteomes" id="UP000626109">
    <property type="component" value="Unassembled WGS sequence"/>
</dbReference>
<evidence type="ECO:0000259" key="2">
    <source>
        <dbReference type="Pfam" id="PF14214"/>
    </source>
</evidence>
<feature type="region of interest" description="Disordered" evidence="1">
    <location>
        <begin position="1272"/>
        <end position="1305"/>
    </location>
</feature>
<evidence type="ECO:0000313" key="5">
    <source>
        <dbReference type="Proteomes" id="UP000626109"/>
    </source>
</evidence>
<evidence type="ECO:0000256" key="1">
    <source>
        <dbReference type="SAM" id="MobiDB-lite"/>
    </source>
</evidence>
<evidence type="ECO:0000313" key="4">
    <source>
        <dbReference type="EMBL" id="CAE8658995.1"/>
    </source>
</evidence>
<feature type="non-terminal residue" evidence="4">
    <location>
        <position position="1995"/>
    </location>
</feature>
<dbReference type="Pfam" id="PF20209">
    <property type="entry name" value="DUF6570"/>
    <property type="match status" value="1"/>
</dbReference>
<feature type="domain" description="Helitron helicase-like" evidence="2">
    <location>
        <begin position="856"/>
        <end position="1031"/>
    </location>
</feature>
<feature type="region of interest" description="Disordered" evidence="1">
    <location>
        <begin position="1387"/>
        <end position="1421"/>
    </location>
</feature>
<dbReference type="InterPro" id="IPR027417">
    <property type="entry name" value="P-loop_NTPase"/>
</dbReference>
<accession>A0A813IXK7</accession>
<name>A0A813IXK7_POLGL</name>
<dbReference type="SUPFAM" id="SSF52540">
    <property type="entry name" value="P-loop containing nucleoside triphosphate hydrolases"/>
    <property type="match status" value="1"/>
</dbReference>